<accession>A0A2T8ICB7</accession>
<evidence type="ECO:0000313" key="2">
    <source>
        <dbReference type="EMBL" id="PVH35292.1"/>
    </source>
</evidence>
<dbReference type="Gramene" id="PVH35292">
    <property type="protein sequence ID" value="PVH35292"/>
    <property type="gene ID" value="PAHAL_7G144100"/>
</dbReference>
<feature type="compositionally biased region" description="Basic and acidic residues" evidence="1">
    <location>
        <begin position="36"/>
        <end position="45"/>
    </location>
</feature>
<reference evidence="2" key="1">
    <citation type="submission" date="2018-04" db="EMBL/GenBank/DDBJ databases">
        <title>WGS assembly of Panicum hallii.</title>
        <authorList>
            <person name="Lovell J."/>
            <person name="Jenkins J."/>
            <person name="Lowry D."/>
            <person name="Mamidi S."/>
            <person name="Sreedasyam A."/>
            <person name="Weng X."/>
            <person name="Barry K."/>
            <person name="Bonette J."/>
            <person name="Campitelli B."/>
            <person name="Daum C."/>
            <person name="Gordon S."/>
            <person name="Gould B."/>
            <person name="Lipzen A."/>
            <person name="Macqueen A."/>
            <person name="Palacio-Mejia J."/>
            <person name="Plott C."/>
            <person name="Shakirov E."/>
            <person name="Shu S."/>
            <person name="Yoshinaga Y."/>
            <person name="Zane M."/>
            <person name="Rokhsar D."/>
            <person name="Grimwood J."/>
            <person name="Schmutz J."/>
            <person name="Juenger T."/>
        </authorList>
    </citation>
    <scope>NUCLEOTIDE SEQUENCE [LARGE SCALE GENOMIC DNA]</scope>
    <source>
        <strain evidence="2">FIL2</strain>
    </source>
</reference>
<gene>
    <name evidence="2" type="ORF">PAHAL_7G144100</name>
</gene>
<sequence>MPRNGSRPLSPPQSPRWCGGVTRGGVRSPHDGVAALERRESDTRGTRRFPLHHPSPPFAFTPSEGTNHCLFSLREARSSKQARNQRYALRCSSNWTVQCCNSVAMHFEQFLLACILFLCTLVCMAREWSGNLSTCYHVLLNLSS</sequence>
<name>A0A2T8ICB7_9POAL</name>
<feature type="region of interest" description="Disordered" evidence="1">
    <location>
        <begin position="1"/>
        <end position="61"/>
    </location>
</feature>
<organism evidence="2">
    <name type="scientific">Panicum hallii</name>
    <dbReference type="NCBI Taxonomy" id="206008"/>
    <lineage>
        <taxon>Eukaryota</taxon>
        <taxon>Viridiplantae</taxon>
        <taxon>Streptophyta</taxon>
        <taxon>Embryophyta</taxon>
        <taxon>Tracheophyta</taxon>
        <taxon>Spermatophyta</taxon>
        <taxon>Magnoliopsida</taxon>
        <taxon>Liliopsida</taxon>
        <taxon>Poales</taxon>
        <taxon>Poaceae</taxon>
        <taxon>PACMAD clade</taxon>
        <taxon>Panicoideae</taxon>
        <taxon>Panicodae</taxon>
        <taxon>Paniceae</taxon>
        <taxon>Panicinae</taxon>
        <taxon>Panicum</taxon>
        <taxon>Panicum sect. Panicum</taxon>
    </lineage>
</organism>
<dbReference type="AlphaFoldDB" id="A0A2T8ICB7"/>
<evidence type="ECO:0000256" key="1">
    <source>
        <dbReference type="SAM" id="MobiDB-lite"/>
    </source>
</evidence>
<dbReference type="EMBL" id="CM008052">
    <property type="protein sequence ID" value="PVH35292.1"/>
    <property type="molecule type" value="Genomic_DNA"/>
</dbReference>
<proteinExistence type="predicted"/>
<protein>
    <submittedName>
        <fullName evidence="2">Uncharacterized protein</fullName>
    </submittedName>
</protein>
<dbReference type="Proteomes" id="UP000243499">
    <property type="component" value="Chromosome 7"/>
</dbReference>